<accession>A0ABW1T3E5</accession>
<sequence>MTSPSVAPLLAVLDLEQLDPDHFRSRAVNESDHRMFGGLVVAQALMAAGRTVGPTRRVHSLHANFLHGGDPAVPVVLRVENLRESRAFSTRRTTVIQGGTALCTMTSSFQDQEEGLEHQAPMPIAAPPESLPNWHSRLASRARYGTLAHVEWSALEMRCDDDAVTEENPSLQVWVRAAAQLPDDPLLHAAVLAYVSDLSMLAAVPLPDEDAQPHGFVIATLDHSMWFLHDLRVDDWLLHDQVSPGAAGGRGIAWGRVYRQDGRLVATTAQEGLLRARRPPPPTG</sequence>
<evidence type="ECO:0000313" key="6">
    <source>
        <dbReference type="Proteomes" id="UP001596138"/>
    </source>
</evidence>
<organism evidence="5 6">
    <name type="scientific">Longivirga aurantiaca</name>
    <dbReference type="NCBI Taxonomy" id="1837743"/>
    <lineage>
        <taxon>Bacteria</taxon>
        <taxon>Bacillati</taxon>
        <taxon>Actinomycetota</taxon>
        <taxon>Actinomycetes</taxon>
        <taxon>Sporichthyales</taxon>
        <taxon>Sporichthyaceae</taxon>
        <taxon>Longivirga</taxon>
    </lineage>
</organism>
<dbReference type="PANTHER" id="PTHR11066:SF34">
    <property type="entry name" value="ACYL-COENZYME A THIOESTERASE 8"/>
    <property type="match status" value="1"/>
</dbReference>
<evidence type="ECO:0000313" key="5">
    <source>
        <dbReference type="EMBL" id="MFC6239261.1"/>
    </source>
</evidence>
<reference evidence="6" key="1">
    <citation type="journal article" date="2019" name="Int. J. Syst. Evol. Microbiol.">
        <title>The Global Catalogue of Microorganisms (GCM) 10K type strain sequencing project: providing services to taxonomists for standard genome sequencing and annotation.</title>
        <authorList>
            <consortium name="The Broad Institute Genomics Platform"/>
            <consortium name="The Broad Institute Genome Sequencing Center for Infectious Disease"/>
            <person name="Wu L."/>
            <person name="Ma J."/>
        </authorList>
    </citation>
    <scope>NUCLEOTIDE SEQUENCE [LARGE SCALE GENOMIC DNA]</scope>
    <source>
        <strain evidence="6">CGMCC 4.7317</strain>
    </source>
</reference>
<proteinExistence type="inferred from homology"/>
<dbReference type="InterPro" id="IPR029069">
    <property type="entry name" value="HotDog_dom_sf"/>
</dbReference>
<dbReference type="InterPro" id="IPR049449">
    <property type="entry name" value="TesB_ACOT8-like_N"/>
</dbReference>
<dbReference type="Pfam" id="PF13622">
    <property type="entry name" value="4HBT_3"/>
    <property type="match status" value="1"/>
</dbReference>
<dbReference type="InterPro" id="IPR042171">
    <property type="entry name" value="Acyl-CoA_hotdog"/>
</dbReference>
<dbReference type="RefSeq" id="WP_386768391.1">
    <property type="nucleotide sequence ID" value="NZ_JBHSTI010000009.1"/>
</dbReference>
<evidence type="ECO:0000259" key="4">
    <source>
        <dbReference type="Pfam" id="PF13622"/>
    </source>
</evidence>
<keyword evidence="2" id="KW-0378">Hydrolase</keyword>
<feature type="domain" description="Acyl-CoA thioesterase-like N-terminal HotDog" evidence="4">
    <location>
        <begin position="34"/>
        <end position="109"/>
    </location>
</feature>
<comment type="caution">
    <text evidence="5">The sequence shown here is derived from an EMBL/GenBank/DDBJ whole genome shotgun (WGS) entry which is preliminary data.</text>
</comment>
<protein>
    <submittedName>
        <fullName evidence="5">Acyl-CoA thioesterase</fullName>
    </submittedName>
</protein>
<dbReference type="SUPFAM" id="SSF54637">
    <property type="entry name" value="Thioesterase/thiol ester dehydrase-isomerase"/>
    <property type="match status" value="2"/>
</dbReference>
<keyword evidence="6" id="KW-1185">Reference proteome</keyword>
<dbReference type="CDD" id="cd03444">
    <property type="entry name" value="Thioesterase_II_repeat1"/>
    <property type="match status" value="1"/>
</dbReference>
<name>A0ABW1T3E5_9ACTN</name>
<gene>
    <name evidence="5" type="ORF">ACFQGU_15385</name>
</gene>
<dbReference type="Gene3D" id="2.40.160.210">
    <property type="entry name" value="Acyl-CoA thioesterase, double hotdog domain"/>
    <property type="match status" value="1"/>
</dbReference>
<feature type="domain" description="Acyl-CoA thioesterase 2 C-terminal" evidence="3">
    <location>
        <begin position="171"/>
        <end position="273"/>
    </location>
</feature>
<dbReference type="PANTHER" id="PTHR11066">
    <property type="entry name" value="ACYL-COA THIOESTERASE"/>
    <property type="match status" value="1"/>
</dbReference>
<evidence type="ECO:0000256" key="2">
    <source>
        <dbReference type="ARBA" id="ARBA00022801"/>
    </source>
</evidence>
<evidence type="ECO:0000256" key="1">
    <source>
        <dbReference type="ARBA" id="ARBA00006538"/>
    </source>
</evidence>
<dbReference type="InterPro" id="IPR025652">
    <property type="entry name" value="TesB_C"/>
</dbReference>
<dbReference type="Proteomes" id="UP001596138">
    <property type="component" value="Unassembled WGS sequence"/>
</dbReference>
<dbReference type="InterPro" id="IPR003703">
    <property type="entry name" value="Acyl_CoA_thio"/>
</dbReference>
<dbReference type="EMBL" id="JBHSTI010000009">
    <property type="protein sequence ID" value="MFC6239261.1"/>
    <property type="molecule type" value="Genomic_DNA"/>
</dbReference>
<comment type="similarity">
    <text evidence="1">Belongs to the C/M/P thioester hydrolase family.</text>
</comment>
<dbReference type="Pfam" id="PF02551">
    <property type="entry name" value="Acyl_CoA_thio"/>
    <property type="match status" value="1"/>
</dbReference>
<evidence type="ECO:0000259" key="3">
    <source>
        <dbReference type="Pfam" id="PF02551"/>
    </source>
</evidence>
<dbReference type="CDD" id="cd03445">
    <property type="entry name" value="Thioesterase_II_repeat2"/>
    <property type="match status" value="1"/>
</dbReference>